<proteinExistence type="predicted"/>
<comment type="caution">
    <text evidence="3">The sequence shown here is derived from an EMBL/GenBank/DDBJ whole genome shotgun (WGS) entry which is preliminary data.</text>
</comment>
<evidence type="ECO:0000256" key="1">
    <source>
        <dbReference type="SAM" id="Phobius"/>
    </source>
</evidence>
<evidence type="ECO:0000313" key="4">
    <source>
        <dbReference type="Proteomes" id="UP001283109"/>
    </source>
</evidence>
<keyword evidence="1" id="KW-0472">Membrane</keyword>
<dbReference type="InterPro" id="IPR019533">
    <property type="entry name" value="Peptidase_S26"/>
</dbReference>
<feature type="transmembrane region" description="Helical" evidence="1">
    <location>
        <begin position="387"/>
        <end position="405"/>
    </location>
</feature>
<accession>A0ABU4H327</accession>
<evidence type="ECO:0000259" key="2">
    <source>
        <dbReference type="Pfam" id="PF10502"/>
    </source>
</evidence>
<keyword evidence="4" id="KW-1185">Reference proteome</keyword>
<organism evidence="3 4">
    <name type="scientific">Microbacterium arthrosphaerae</name>
    <dbReference type="NCBI Taxonomy" id="792652"/>
    <lineage>
        <taxon>Bacteria</taxon>
        <taxon>Bacillati</taxon>
        <taxon>Actinomycetota</taxon>
        <taxon>Actinomycetes</taxon>
        <taxon>Micrococcales</taxon>
        <taxon>Microbacteriaceae</taxon>
        <taxon>Microbacterium</taxon>
    </lineage>
</organism>
<dbReference type="InterPro" id="IPR036286">
    <property type="entry name" value="LexA/Signal_pep-like_sf"/>
</dbReference>
<feature type="domain" description="Peptidase S26" evidence="2">
    <location>
        <begin position="20"/>
        <end position="92"/>
    </location>
</feature>
<dbReference type="CDD" id="cd06530">
    <property type="entry name" value="S26_SPase_I"/>
    <property type="match status" value="1"/>
</dbReference>
<keyword evidence="1" id="KW-1133">Transmembrane helix</keyword>
<evidence type="ECO:0000313" key="3">
    <source>
        <dbReference type="EMBL" id="MDW4573738.1"/>
    </source>
</evidence>
<gene>
    <name evidence="3" type="ORF">R8Z58_13235</name>
</gene>
<dbReference type="EMBL" id="JAWQEV010000004">
    <property type="protein sequence ID" value="MDW4573738.1"/>
    <property type="molecule type" value="Genomic_DNA"/>
</dbReference>
<dbReference type="SUPFAM" id="SSF51306">
    <property type="entry name" value="LexA/Signal peptidase"/>
    <property type="match status" value="1"/>
</dbReference>
<sequence>MARRRRSAWATAGDAALTVAAVLGAVCIVLAIAAAVFDVRIVLFRTGSMSPTIPAGSAAIVHAVPAGDIAVGDVIMVDRPGDLPVTHRVVGIESVPGAREARRLTMRGDANAVDDPLPYTVTEARRVVLSVPGVAPVLGSLGSPWVLGSITVAATVHIVAVFWPRRERPTSEGARDGSAETGVVAGVEVDGPVPVSAPVAASARRKTGGTALVVGLLAAGVAAGSPTPARAASDETVIQGAVIRLVSIEEPAMQQLTPGATAVWQVGVMADAASPGTLTVTLSGAAAAPTALRYEVRGCSERWTGDMCPTPDPLVEDSPVPTTGDPVLLQTMPDDEQLWLRIAVMLPSDADPVVSPVQLTVRATGVGDDVTTGAGGGLAATGGGARWGLPAAGIVALAVGAGLVLRLRRRP</sequence>
<name>A0ABU4H327_9MICO</name>
<dbReference type="Pfam" id="PF10502">
    <property type="entry name" value="Peptidase_S26"/>
    <property type="match status" value="1"/>
</dbReference>
<keyword evidence="1" id="KW-0812">Transmembrane</keyword>
<protein>
    <submittedName>
        <fullName evidence="3">S26 family signal peptidase</fullName>
    </submittedName>
</protein>
<dbReference type="RefSeq" id="WP_318354255.1">
    <property type="nucleotide sequence ID" value="NZ_JAWQEV010000004.1"/>
</dbReference>
<dbReference type="Proteomes" id="UP001283109">
    <property type="component" value="Unassembled WGS sequence"/>
</dbReference>
<reference evidence="3 4" key="1">
    <citation type="submission" date="2023-11" db="EMBL/GenBank/DDBJ databases">
        <title>Draft genome sequence of Microbacterium arthrosphaerae JCM 30492.</title>
        <authorList>
            <person name="Zhang G."/>
            <person name="Ding Y."/>
        </authorList>
    </citation>
    <scope>NUCLEOTIDE SEQUENCE [LARGE SCALE GENOMIC DNA]</scope>
    <source>
        <strain evidence="3 4">JCM 30492</strain>
    </source>
</reference>